<accession>A0ABD1JWH7</accession>
<feature type="coiled-coil region" evidence="1">
    <location>
        <begin position="143"/>
        <end position="198"/>
    </location>
</feature>
<feature type="region of interest" description="Disordered" evidence="2">
    <location>
        <begin position="49"/>
        <end position="82"/>
    </location>
</feature>
<dbReference type="PANTHER" id="PTHR35662">
    <property type="entry name" value="INTERACTOR OF HORMAD1 PROTEIN 1"/>
    <property type="match status" value="1"/>
</dbReference>
<sequence length="519" mass="57950">MGSQFWPENSQALSQDLSLSSRTTKQNSEEGSEWRVSTNYHAKPYLFTGDTEMHSANNSKPATGMLDRFEEDKKRAKDKSESEMIHHEFLQLHESLEKTKQFLERVNTSGETTHKALVEGISDLTRTIKESMDSVWSSIGPKIETVITKLDSQNQTLREIEDREVKLATATKDLSSHLQDLQRNMDSLKVEHSQEQSVLVEMQSLLAATLEATTQRSAARPVHMVSSEVQTSPDLVERFCVVSEEKRVFQGLRLCGPGGAGLLDKPSEPTVGLSSSPMQTSIACDQRVPSRAALRPLPANQEKQVMNVAAGGMKESLWQQSVCTQVLEPSGDSDTVSGSALTKPQGRYALRQQISRRILGPMQDNSHIIAVTDSTQLWPATQEVMLCDFPVRKGYGNAKSKKRPRVKKRALIPSNAPSACRGAGRRSVSHRSRPDHDDKEEEEDELSPLYHFKNKAFRNTKPPQTLKENKQFDISFDGHERYLSAFGETDGNAEGQAMVQITETAKEGLWNLFSFNDSD</sequence>
<organism evidence="3 4">
    <name type="scientific">Coilia grayii</name>
    <name type="common">Gray's grenadier anchovy</name>
    <dbReference type="NCBI Taxonomy" id="363190"/>
    <lineage>
        <taxon>Eukaryota</taxon>
        <taxon>Metazoa</taxon>
        <taxon>Chordata</taxon>
        <taxon>Craniata</taxon>
        <taxon>Vertebrata</taxon>
        <taxon>Euteleostomi</taxon>
        <taxon>Actinopterygii</taxon>
        <taxon>Neopterygii</taxon>
        <taxon>Teleostei</taxon>
        <taxon>Clupei</taxon>
        <taxon>Clupeiformes</taxon>
        <taxon>Clupeoidei</taxon>
        <taxon>Engraulidae</taxon>
        <taxon>Coilinae</taxon>
        <taxon>Coilia</taxon>
    </lineage>
</organism>
<keyword evidence="4" id="KW-1185">Reference proteome</keyword>
<feature type="compositionally biased region" description="Basic and acidic residues" evidence="2">
    <location>
        <begin position="67"/>
        <end position="82"/>
    </location>
</feature>
<evidence type="ECO:0000256" key="2">
    <source>
        <dbReference type="SAM" id="MobiDB-lite"/>
    </source>
</evidence>
<reference evidence="3 4" key="1">
    <citation type="submission" date="2024-09" db="EMBL/GenBank/DDBJ databases">
        <title>A chromosome-level genome assembly of Gray's grenadier anchovy, Coilia grayii.</title>
        <authorList>
            <person name="Fu Z."/>
        </authorList>
    </citation>
    <scope>NUCLEOTIDE SEQUENCE [LARGE SCALE GENOMIC DNA]</scope>
    <source>
        <strain evidence="3">G4</strain>
        <tissue evidence="3">Muscle</tissue>
    </source>
</reference>
<feature type="region of interest" description="Disordered" evidence="2">
    <location>
        <begin position="397"/>
        <end position="448"/>
    </location>
</feature>
<evidence type="ECO:0000313" key="4">
    <source>
        <dbReference type="Proteomes" id="UP001591681"/>
    </source>
</evidence>
<dbReference type="PANTHER" id="PTHR35662:SF1">
    <property type="entry name" value="INTERACTOR OF HORMAD1 PROTEIN 1"/>
    <property type="match status" value="1"/>
</dbReference>
<evidence type="ECO:0000256" key="1">
    <source>
        <dbReference type="SAM" id="Coils"/>
    </source>
</evidence>
<dbReference type="Proteomes" id="UP001591681">
    <property type="component" value="Unassembled WGS sequence"/>
</dbReference>
<protein>
    <submittedName>
        <fullName evidence="3">Uncharacterized protein</fullName>
    </submittedName>
</protein>
<gene>
    <name evidence="3" type="ORF">ACEWY4_013505</name>
</gene>
<keyword evidence="1" id="KW-0175">Coiled coil</keyword>
<dbReference type="InterPro" id="IPR031529">
    <property type="entry name" value="IHO1"/>
</dbReference>
<dbReference type="EMBL" id="JBHFQA010000011">
    <property type="protein sequence ID" value="KAL2091242.1"/>
    <property type="molecule type" value="Genomic_DNA"/>
</dbReference>
<feature type="region of interest" description="Disordered" evidence="2">
    <location>
        <begin position="1"/>
        <end position="36"/>
    </location>
</feature>
<comment type="caution">
    <text evidence="3">The sequence shown here is derived from an EMBL/GenBank/DDBJ whole genome shotgun (WGS) entry which is preliminary data.</text>
</comment>
<name>A0ABD1JWH7_9TELE</name>
<feature type="compositionally biased region" description="Basic residues" evidence="2">
    <location>
        <begin position="399"/>
        <end position="410"/>
    </location>
</feature>
<evidence type="ECO:0000313" key="3">
    <source>
        <dbReference type="EMBL" id="KAL2091242.1"/>
    </source>
</evidence>
<proteinExistence type="predicted"/>
<feature type="compositionally biased region" description="Low complexity" evidence="2">
    <location>
        <begin position="10"/>
        <end position="21"/>
    </location>
</feature>
<dbReference type="AlphaFoldDB" id="A0ABD1JWH7"/>
<dbReference type="Pfam" id="PF15771">
    <property type="entry name" value="IHO1"/>
    <property type="match status" value="1"/>
</dbReference>